<feature type="domain" description="Bacterial Ig" evidence="4">
    <location>
        <begin position="124"/>
        <end position="203"/>
    </location>
</feature>
<comment type="subcellular location">
    <subcellularLocation>
        <location evidence="1">Secreted</location>
    </subcellularLocation>
</comment>
<gene>
    <name evidence="5" type="ORF">G8E09_09245</name>
</gene>
<evidence type="ECO:0000313" key="6">
    <source>
        <dbReference type="Proteomes" id="UP000501692"/>
    </source>
</evidence>
<accession>A0A6H0FU46</accession>
<feature type="domain" description="Bacterial Ig" evidence="4">
    <location>
        <begin position="457"/>
        <end position="538"/>
    </location>
</feature>
<dbReference type="SUPFAM" id="SSF51120">
    <property type="entry name" value="beta-Roll"/>
    <property type="match status" value="2"/>
</dbReference>
<organism evidence="5 6">
    <name type="scientific">Acinetobacter pittii</name>
    <name type="common">Acinetobacter genomosp. 3</name>
    <dbReference type="NCBI Taxonomy" id="48296"/>
    <lineage>
        <taxon>Bacteria</taxon>
        <taxon>Pseudomonadati</taxon>
        <taxon>Pseudomonadota</taxon>
        <taxon>Gammaproteobacteria</taxon>
        <taxon>Moraxellales</taxon>
        <taxon>Moraxellaceae</taxon>
        <taxon>Acinetobacter</taxon>
        <taxon>Acinetobacter calcoaceticus/baumannii complex</taxon>
    </lineage>
</organism>
<feature type="domain" description="Bacterial Ig" evidence="4">
    <location>
        <begin position="211"/>
        <end position="286"/>
    </location>
</feature>
<dbReference type="Pfam" id="PF17936">
    <property type="entry name" value="Big_6"/>
    <property type="match status" value="12"/>
</dbReference>
<dbReference type="InterPro" id="IPR018511">
    <property type="entry name" value="Hemolysin-typ_Ca-bd_CS"/>
</dbReference>
<reference evidence="5 6" key="1">
    <citation type="submission" date="2020-03" db="EMBL/GenBank/DDBJ databases">
        <authorList>
            <person name="Zhang L."/>
            <person name="Han X."/>
            <person name="Chen Y."/>
            <person name="Yu Y."/>
        </authorList>
    </citation>
    <scope>NUCLEOTIDE SEQUENCE [LARGE SCALE GENOMIC DNA]</scope>
    <source>
        <strain evidence="5 6">A1254</strain>
    </source>
</reference>
<dbReference type="PANTHER" id="PTHR38340:SF1">
    <property type="entry name" value="S-LAYER PROTEIN"/>
    <property type="match status" value="1"/>
</dbReference>
<dbReference type="InterPro" id="IPR013783">
    <property type="entry name" value="Ig-like_fold"/>
</dbReference>
<keyword evidence="3" id="KW-0106">Calcium</keyword>
<feature type="domain" description="Bacterial Ig" evidence="4">
    <location>
        <begin position="1185"/>
        <end position="1255"/>
    </location>
</feature>
<evidence type="ECO:0000313" key="5">
    <source>
        <dbReference type="EMBL" id="QIT17881.1"/>
    </source>
</evidence>
<dbReference type="EMBL" id="CP049806">
    <property type="protein sequence ID" value="QIT17881.1"/>
    <property type="molecule type" value="Genomic_DNA"/>
</dbReference>
<dbReference type="Pfam" id="PF00353">
    <property type="entry name" value="HemolysinCabind"/>
    <property type="match status" value="3"/>
</dbReference>
<evidence type="ECO:0000256" key="1">
    <source>
        <dbReference type="ARBA" id="ARBA00004613"/>
    </source>
</evidence>
<dbReference type="PRINTS" id="PR00313">
    <property type="entry name" value="CABNDNGRPT"/>
</dbReference>
<dbReference type="NCBIfam" id="NF033510">
    <property type="entry name" value="Ca_tandemer"/>
    <property type="match status" value="7"/>
</dbReference>
<dbReference type="InterPro" id="IPR001343">
    <property type="entry name" value="Hemolysn_Ca-bd"/>
</dbReference>
<evidence type="ECO:0000259" key="4">
    <source>
        <dbReference type="Pfam" id="PF17936"/>
    </source>
</evidence>
<dbReference type="RefSeq" id="WP_167563536.1">
    <property type="nucleotide sequence ID" value="NZ_CP049806.1"/>
</dbReference>
<feature type="domain" description="Bacterial Ig" evidence="4">
    <location>
        <begin position="289"/>
        <end position="370"/>
    </location>
</feature>
<dbReference type="PANTHER" id="PTHR38340">
    <property type="entry name" value="S-LAYER PROTEIN"/>
    <property type="match status" value="1"/>
</dbReference>
<dbReference type="Gene3D" id="2.60.40.10">
    <property type="entry name" value="Immunoglobulins"/>
    <property type="match status" value="11"/>
</dbReference>
<dbReference type="InterPro" id="IPR011049">
    <property type="entry name" value="Serralysin-like_metalloprot_C"/>
</dbReference>
<feature type="domain" description="Bacterial Ig" evidence="4">
    <location>
        <begin position="373"/>
        <end position="454"/>
    </location>
</feature>
<feature type="domain" description="Bacterial Ig" evidence="4">
    <location>
        <begin position="793"/>
        <end position="874"/>
    </location>
</feature>
<proteinExistence type="predicted"/>
<dbReference type="InterPro" id="IPR041498">
    <property type="entry name" value="Big_6"/>
</dbReference>
<evidence type="ECO:0000256" key="3">
    <source>
        <dbReference type="ARBA" id="ARBA00022837"/>
    </source>
</evidence>
<evidence type="ECO:0000256" key="2">
    <source>
        <dbReference type="ARBA" id="ARBA00022525"/>
    </source>
</evidence>
<keyword evidence="2" id="KW-0964">Secreted</keyword>
<sequence length="1786" mass="182637">MQNILTFIKNGQKITLDASLVQSVKDSGNGFEITLKSGEVIQAESYSISPNNQFIEQVSSQQAENNSEAEEKVEKDEVLKEKSLLDSHAMLWGGTAIAFGGIAVAASSGDGSDSSAPSDRTPPASLTKILSKDGKTVTGLTEAGATVTVENIAGQVIGSAKAGANGTFLINLDKAYINGETLKVSAQDAAGNSTVKQELIASDITAPTLAYAISSNGKTITGLTEANSTVTVKDLSGKIIGTAKSDNDGKYTVILDKAYLNGENLTISAEDLVGNKSIIQTILADDKTAPTSLTVAIDTTGKVVTGVTEANAVVTVKNAAGTVVGTAIADVTGKYSVTLDKAYLNGESLNATAADKSGNAAAPKTIVAPDTTAPSSLTTTIDGAGKVVTGTTEANAVVTVKNAAGTVVGTGAADVTGKYSITLDKAYLNGESLSATAADKSGNATAPKTIVAPDTTAPSSLTAMIDTAGKMVTGTTEANAVVTIKNTAGTIIGTGTADATGKYSITLDKAYLNGESLSATAADKSGNAAAPKTIVAPDTTAPSSLTTTIDAAGKVVTGTTEANAVVTIKNTAGTVVGTATSDAIGKYSVTLDKAYLNGESLSATAADKSGNATAPKTLVAPDTTAPSSLTAIIDTSGKVVTGTTEANAVVTVKNAAGTVVGTGAADVTGKYSITLDKAYLNGESLSATAADKSGNATAPKTIVAPDTTAPSSLTAMIDTAGKMVTGTTEANAVVTIKNTAGTIIGTGTADATGKYSITLDKAYLNGESLSATAADKSGNAAAPKTIVAPDTTAPSSLTTTIDAAGKVVTGTTEANAVVTIKNTAGTVVGTATSDAIGKYSVTLDKAYLNGESLSATAADKSGNATAPKTLVAPDTTAPSSLTAIIDTSGKVVTGTTEVGARVTVKNTAGTVVGTATADATGKYSVTLDKAYLNGESLSATAADKSGNATAPKTIVAPDTTAPSSLTAMIDSAGKVVTGTTEVGARVTVEQVTAVYKEVTVLETQSVLNETVQSNYLSKTYSFEVTGTNAHVSLNLSSSTNSLSGSYSSTLSGASLNTSLTGSISQAGNGNYSIDLAQGSVLASGTYTLTVNYSSSMVPVIKVNVTQEVPKTILEVDHYETKVIGTAHADEAGNYSITLDKAYLNGESLSVTAADQSDNKTEAKEVIAPDSTPPILHQPTIQGGWAEGQSVQGTTEANATIIVKNAAGDVIGSAIADASGYYNVILNTVYEDGELLKVIAADAKGNESSININAPDTTAPILAKLFNYDVSTDKIIFNAPSDSYAVEQKIDGAWVHVNIEEKFDWLNVEYRVTATDQAGNSSQPLTTIINTVSGTYKPTDSTFTQIIKGSTGNDYLYGGNGDDSLISNGGSDSLYGGSGNDTLIYGGNSPNVYTGLIGEAGSDTYIVDKALLGSLSYVHILDNTNEQNTLYLKSVSADEIILKQASADRIITFNDSTATIHFGEGQLSSIVFDDGTVWNKAQIEANIIGRLLGSDGDDHLQADANYSVIYGLGGNDTIQGGGQNDYLYGGNGDDTLISNGGSDSLYGGSGNDTLIYGGNSPNVYTGLIGEAGNDTYIVDKALLGSLSYVHILDNTNEQNTLYLKSVSADEIILKQASADRVITFNDSTATIHFGEGQLSSIVFDDGTVWDKAQIEQHIAKTVLGTTGNDVIEAITADQTYSYTLNSGTDTLIFNILDNTDNLGGNAKSEWTDFNLIENDKIDLSQLLINENGNLQDYISVKDTEAGLIISVDRDGSSQSTYHSQELILLTGKHDTLENLIASNAFIH</sequence>
<feature type="domain" description="Bacterial Ig" evidence="4">
    <location>
        <begin position="709"/>
        <end position="790"/>
    </location>
</feature>
<feature type="domain" description="Bacterial Ig" evidence="4">
    <location>
        <begin position="625"/>
        <end position="706"/>
    </location>
</feature>
<dbReference type="InterPro" id="IPR019960">
    <property type="entry name" value="T1SS_VCA0849"/>
</dbReference>
<dbReference type="GO" id="GO:0005509">
    <property type="term" value="F:calcium ion binding"/>
    <property type="evidence" value="ECO:0007669"/>
    <property type="project" value="InterPro"/>
</dbReference>
<name>A0A6H0FU46_ACIPI</name>
<feature type="domain" description="Bacterial Ig" evidence="4">
    <location>
        <begin position="1110"/>
        <end position="1169"/>
    </location>
</feature>
<dbReference type="PROSITE" id="PS00330">
    <property type="entry name" value="HEMOLYSIN_CALCIUM"/>
    <property type="match status" value="2"/>
</dbReference>
<dbReference type="Proteomes" id="UP000501692">
    <property type="component" value="Chromosome"/>
</dbReference>
<feature type="domain" description="Bacterial Ig" evidence="4">
    <location>
        <begin position="877"/>
        <end position="958"/>
    </location>
</feature>
<dbReference type="NCBIfam" id="TIGR03661">
    <property type="entry name" value="T1SS_VCA0849"/>
    <property type="match status" value="1"/>
</dbReference>
<feature type="domain" description="Bacterial Ig" evidence="4">
    <location>
        <begin position="541"/>
        <end position="622"/>
    </location>
</feature>
<dbReference type="Gene3D" id="2.150.10.10">
    <property type="entry name" value="Serralysin-like metalloprotease, C-terminal"/>
    <property type="match status" value="2"/>
</dbReference>
<protein>
    <submittedName>
        <fullName evidence="5">Type I secretion C-terminal target domain-containing protein</fullName>
    </submittedName>
</protein>
<dbReference type="InterPro" id="IPR050557">
    <property type="entry name" value="RTX_toxin/Mannuronan_C5-epim"/>
</dbReference>
<dbReference type="GO" id="GO:0005576">
    <property type="term" value="C:extracellular region"/>
    <property type="evidence" value="ECO:0007669"/>
    <property type="project" value="UniProtKB-SubCell"/>
</dbReference>